<comment type="caution">
    <text evidence="2">The sequence shown here is derived from an EMBL/GenBank/DDBJ whole genome shotgun (WGS) entry which is preliminary data.</text>
</comment>
<feature type="non-terminal residue" evidence="2">
    <location>
        <position position="1"/>
    </location>
</feature>
<dbReference type="Proteomes" id="UP000663868">
    <property type="component" value="Unassembled WGS sequence"/>
</dbReference>
<evidence type="ECO:0000313" key="2">
    <source>
        <dbReference type="EMBL" id="CAF4165689.1"/>
    </source>
</evidence>
<proteinExistence type="predicted"/>
<dbReference type="AlphaFoldDB" id="A0A819Z2G3"/>
<accession>A0A819Z2G3</accession>
<dbReference type="EMBL" id="CAJOBB010006603">
    <property type="protein sequence ID" value="CAF4165689.1"/>
    <property type="molecule type" value="Genomic_DNA"/>
</dbReference>
<feature type="domain" description="Pyrroline-5-carboxylate reductase catalytic N-terminal" evidence="1">
    <location>
        <begin position="5"/>
        <end position="42"/>
    </location>
</feature>
<organism evidence="2 4">
    <name type="scientific">Adineta steineri</name>
    <dbReference type="NCBI Taxonomy" id="433720"/>
    <lineage>
        <taxon>Eukaryota</taxon>
        <taxon>Metazoa</taxon>
        <taxon>Spiralia</taxon>
        <taxon>Gnathifera</taxon>
        <taxon>Rotifera</taxon>
        <taxon>Eurotatoria</taxon>
        <taxon>Bdelloidea</taxon>
        <taxon>Adinetida</taxon>
        <taxon>Adinetidae</taxon>
        <taxon>Adineta</taxon>
    </lineage>
</organism>
<dbReference type="InterPro" id="IPR028939">
    <property type="entry name" value="P5C_Rdtase_cat_N"/>
</dbReference>
<name>A0A819Z2G3_9BILA</name>
<feature type="non-terminal residue" evidence="2">
    <location>
        <position position="47"/>
    </location>
</feature>
<dbReference type="Pfam" id="PF03807">
    <property type="entry name" value="F420_oxidored"/>
    <property type="match status" value="1"/>
</dbReference>
<protein>
    <recommendedName>
        <fullName evidence="1">Pyrroline-5-carboxylate reductase catalytic N-terminal domain-containing protein</fullName>
    </recommendedName>
</protein>
<evidence type="ECO:0000259" key="1">
    <source>
        <dbReference type="Pfam" id="PF03807"/>
    </source>
</evidence>
<dbReference type="EMBL" id="CAJOBB010006615">
    <property type="protein sequence ID" value="CAF4166043.1"/>
    <property type="molecule type" value="Genomic_DNA"/>
</dbReference>
<evidence type="ECO:0000313" key="4">
    <source>
        <dbReference type="Proteomes" id="UP000663868"/>
    </source>
</evidence>
<reference evidence="2" key="1">
    <citation type="submission" date="2021-02" db="EMBL/GenBank/DDBJ databases">
        <authorList>
            <person name="Nowell W R."/>
        </authorList>
    </citation>
    <scope>NUCLEOTIDE SEQUENCE</scope>
</reference>
<dbReference type="Gene3D" id="3.40.50.720">
    <property type="entry name" value="NAD(P)-binding Rossmann-like Domain"/>
    <property type="match status" value="1"/>
</dbReference>
<sequence>MENIRIGFIGGGRIIQALLDGLNEADYLDKMHIWISCPSAEDDKSLL</sequence>
<gene>
    <name evidence="2" type="ORF">KXQ929_LOCUS38080</name>
    <name evidence="3" type="ORF">KXQ929_LOCUS38100</name>
</gene>
<evidence type="ECO:0000313" key="3">
    <source>
        <dbReference type="EMBL" id="CAF4166043.1"/>
    </source>
</evidence>